<evidence type="ECO:0000256" key="2">
    <source>
        <dbReference type="SAM" id="SignalP"/>
    </source>
</evidence>
<feature type="signal peptide" evidence="2">
    <location>
        <begin position="1"/>
        <end position="29"/>
    </location>
</feature>
<evidence type="ECO:0000313" key="4">
    <source>
        <dbReference type="Proteomes" id="UP000037425"/>
    </source>
</evidence>
<dbReference type="AlphaFoldDB" id="A0A0L8BG97"/>
<gene>
    <name evidence="3" type="ORF">AC244_30645</name>
</gene>
<evidence type="ECO:0000313" key="3">
    <source>
        <dbReference type="EMBL" id="KOF13598.1"/>
    </source>
</evidence>
<sequence>MKGDLMRVMDLAIASVFAATILASAPAFAVEKKAVPGGSVGIRKVAPPIAAGNTLECGGKAYKVKTGTNAGTCKQSKDSAGNVYQVICNDGENHASASCRTGCGETSGAGDCDIK</sequence>
<accession>A0A0L8BG97</accession>
<organism evidence="3 4">
    <name type="scientific">Ensifer adhaerens</name>
    <name type="common">Sinorhizobium morelense</name>
    <dbReference type="NCBI Taxonomy" id="106592"/>
    <lineage>
        <taxon>Bacteria</taxon>
        <taxon>Pseudomonadati</taxon>
        <taxon>Pseudomonadota</taxon>
        <taxon>Alphaproteobacteria</taxon>
        <taxon>Hyphomicrobiales</taxon>
        <taxon>Rhizobiaceae</taxon>
        <taxon>Sinorhizobium/Ensifer group</taxon>
        <taxon>Ensifer</taxon>
    </lineage>
</organism>
<dbReference type="PATRIC" id="fig|106592.7.peg.5306"/>
<protein>
    <submittedName>
        <fullName evidence="3">Uncharacterized protein</fullName>
    </submittedName>
</protein>
<feature type="region of interest" description="Disordered" evidence="1">
    <location>
        <begin position="94"/>
        <end position="115"/>
    </location>
</feature>
<evidence type="ECO:0000256" key="1">
    <source>
        <dbReference type="SAM" id="MobiDB-lite"/>
    </source>
</evidence>
<keyword evidence="2" id="KW-0732">Signal</keyword>
<reference evidence="4" key="1">
    <citation type="submission" date="2015-07" db="EMBL/GenBank/DDBJ databases">
        <title>Whole genome sequence of an Ensifer adhaerens strain isolated from a cave pool in the Wind Cave National Park.</title>
        <authorList>
            <person name="Eng W.W.H."/>
            <person name="Gan H.M."/>
            <person name="Barton H.A."/>
            <person name="Savka M.A."/>
        </authorList>
    </citation>
    <scope>NUCLEOTIDE SEQUENCE [LARGE SCALE GENOMIC DNA]</scope>
    <source>
        <strain evidence="4">SD006</strain>
    </source>
</reference>
<proteinExistence type="predicted"/>
<comment type="caution">
    <text evidence="3">The sequence shown here is derived from an EMBL/GenBank/DDBJ whole genome shotgun (WGS) entry which is preliminary data.</text>
</comment>
<dbReference type="Proteomes" id="UP000037425">
    <property type="component" value="Unassembled WGS sequence"/>
</dbReference>
<feature type="chain" id="PRO_5005581039" evidence="2">
    <location>
        <begin position="30"/>
        <end position="115"/>
    </location>
</feature>
<name>A0A0L8BG97_ENSAD</name>
<dbReference type="EMBL" id="LGAP01000035">
    <property type="protein sequence ID" value="KOF13598.1"/>
    <property type="molecule type" value="Genomic_DNA"/>
</dbReference>